<evidence type="ECO:0000259" key="1">
    <source>
        <dbReference type="Pfam" id="PF00501"/>
    </source>
</evidence>
<dbReference type="GO" id="GO:0005737">
    <property type="term" value="C:cytoplasm"/>
    <property type="evidence" value="ECO:0007669"/>
    <property type="project" value="TreeGrafter"/>
</dbReference>
<organism evidence="2 3">
    <name type="scientific">Mortierella alpina</name>
    <name type="common">Oleaginous fungus</name>
    <name type="synonym">Mortierella renispora</name>
    <dbReference type="NCBI Taxonomy" id="64518"/>
    <lineage>
        <taxon>Eukaryota</taxon>
        <taxon>Fungi</taxon>
        <taxon>Fungi incertae sedis</taxon>
        <taxon>Mucoromycota</taxon>
        <taxon>Mortierellomycotina</taxon>
        <taxon>Mortierellomycetes</taxon>
        <taxon>Mortierellales</taxon>
        <taxon>Mortierellaceae</taxon>
        <taxon>Mortierella</taxon>
    </lineage>
</organism>
<protein>
    <recommendedName>
        <fullName evidence="1">AMP-dependent synthetase/ligase domain-containing protein</fullName>
    </recommendedName>
</protein>
<dbReference type="InterPro" id="IPR000873">
    <property type="entry name" value="AMP-dep_synth/lig_dom"/>
</dbReference>
<dbReference type="InterPro" id="IPR020459">
    <property type="entry name" value="AMP-binding"/>
</dbReference>
<name>A0A9P6LU19_MORAP</name>
<dbReference type="GO" id="GO:0031177">
    <property type="term" value="F:phosphopantetheine binding"/>
    <property type="evidence" value="ECO:0007669"/>
    <property type="project" value="TreeGrafter"/>
</dbReference>
<evidence type="ECO:0000313" key="3">
    <source>
        <dbReference type="Proteomes" id="UP000738359"/>
    </source>
</evidence>
<sequence>MIVGILAILKAGGAYVPLDPLYASDRLRSIVCDAAPSVLLADKAGRVSLGEAILSSVTAMDPSVQHQITSRNPQAIGLTPQHLAYIIYTSGTTGKPKGVMIEHQGVVDYVMSQQQRNLQIQPSSRMTQFSSLSFDGSVLEIFGTLSFGGTLHLLPNDVRLDIDRLWRYLDQHRITHALLTPSLLQDCERLSSLSSLSRLLVG</sequence>
<dbReference type="PANTHER" id="PTHR45527:SF1">
    <property type="entry name" value="FATTY ACID SYNTHASE"/>
    <property type="match status" value="1"/>
</dbReference>
<reference evidence="2" key="1">
    <citation type="journal article" date="2020" name="Fungal Divers.">
        <title>Resolving the Mortierellaceae phylogeny through synthesis of multi-gene phylogenetics and phylogenomics.</title>
        <authorList>
            <person name="Vandepol N."/>
            <person name="Liber J."/>
            <person name="Desiro A."/>
            <person name="Na H."/>
            <person name="Kennedy M."/>
            <person name="Barry K."/>
            <person name="Grigoriev I.V."/>
            <person name="Miller A.N."/>
            <person name="O'Donnell K."/>
            <person name="Stajich J.E."/>
            <person name="Bonito G."/>
        </authorList>
    </citation>
    <scope>NUCLEOTIDE SEQUENCE</scope>
    <source>
        <strain evidence="2">CK1249</strain>
    </source>
</reference>
<evidence type="ECO:0000313" key="2">
    <source>
        <dbReference type="EMBL" id="KAF9941542.1"/>
    </source>
</evidence>
<dbReference type="Proteomes" id="UP000738359">
    <property type="component" value="Unassembled WGS sequence"/>
</dbReference>
<dbReference type="Gene3D" id="3.40.50.12780">
    <property type="entry name" value="N-terminal domain of ligase-like"/>
    <property type="match status" value="1"/>
</dbReference>
<dbReference type="OrthoDB" id="329835at2759"/>
<dbReference type="GO" id="GO:0043041">
    <property type="term" value="P:amino acid activation for nonribosomal peptide biosynthetic process"/>
    <property type="evidence" value="ECO:0007669"/>
    <property type="project" value="TreeGrafter"/>
</dbReference>
<accession>A0A9P6LU19</accession>
<dbReference type="InterPro" id="IPR020845">
    <property type="entry name" value="AMP-binding_CS"/>
</dbReference>
<comment type="caution">
    <text evidence="2">The sequence shown here is derived from an EMBL/GenBank/DDBJ whole genome shotgun (WGS) entry which is preliminary data.</text>
</comment>
<dbReference type="SUPFAM" id="SSF56801">
    <property type="entry name" value="Acetyl-CoA synthetase-like"/>
    <property type="match status" value="1"/>
</dbReference>
<feature type="non-terminal residue" evidence="2">
    <location>
        <position position="202"/>
    </location>
</feature>
<dbReference type="PANTHER" id="PTHR45527">
    <property type="entry name" value="NONRIBOSOMAL PEPTIDE SYNTHETASE"/>
    <property type="match status" value="1"/>
</dbReference>
<dbReference type="EMBL" id="JAAAHY010003461">
    <property type="protein sequence ID" value="KAF9941542.1"/>
    <property type="molecule type" value="Genomic_DNA"/>
</dbReference>
<proteinExistence type="predicted"/>
<dbReference type="PROSITE" id="PS00455">
    <property type="entry name" value="AMP_BINDING"/>
    <property type="match status" value="1"/>
</dbReference>
<keyword evidence="3" id="KW-1185">Reference proteome</keyword>
<dbReference type="InterPro" id="IPR042099">
    <property type="entry name" value="ANL_N_sf"/>
</dbReference>
<dbReference type="PRINTS" id="PR00154">
    <property type="entry name" value="AMPBINDING"/>
</dbReference>
<gene>
    <name evidence="2" type="ORF">BGZ70_006232</name>
</gene>
<dbReference type="AlphaFoldDB" id="A0A9P6LU19"/>
<feature type="domain" description="AMP-dependent synthetase/ligase" evidence="1">
    <location>
        <begin position="1"/>
        <end position="198"/>
    </location>
</feature>
<dbReference type="Pfam" id="PF00501">
    <property type="entry name" value="AMP-binding"/>
    <property type="match status" value="1"/>
</dbReference>
<dbReference type="GO" id="GO:0044550">
    <property type="term" value="P:secondary metabolite biosynthetic process"/>
    <property type="evidence" value="ECO:0007669"/>
    <property type="project" value="TreeGrafter"/>
</dbReference>